<dbReference type="InterPro" id="IPR008969">
    <property type="entry name" value="CarboxyPept-like_regulatory"/>
</dbReference>
<comment type="caution">
    <text evidence="5">The sequence shown here is derived from an EMBL/GenBank/DDBJ whole genome shotgun (WGS) entry which is preliminary data.</text>
</comment>
<dbReference type="Pfam" id="PF14905">
    <property type="entry name" value="OMP_b-brl_3"/>
    <property type="match status" value="1"/>
</dbReference>
<dbReference type="Gene3D" id="2.170.130.10">
    <property type="entry name" value="TonB-dependent receptor, plug domain"/>
    <property type="match status" value="1"/>
</dbReference>
<gene>
    <name evidence="5" type="ORF">ACFSR6_05620</name>
</gene>
<keyword evidence="3" id="KW-0998">Cell outer membrane</keyword>
<evidence type="ECO:0000313" key="6">
    <source>
        <dbReference type="Proteomes" id="UP001597461"/>
    </source>
</evidence>
<name>A0ABW5MFH4_9SPHI</name>
<protein>
    <submittedName>
        <fullName evidence="5">Outer membrane beta-barrel protein</fullName>
    </submittedName>
</protein>
<dbReference type="SUPFAM" id="SSF56935">
    <property type="entry name" value="Porins"/>
    <property type="match status" value="1"/>
</dbReference>
<evidence type="ECO:0000259" key="4">
    <source>
        <dbReference type="Pfam" id="PF14905"/>
    </source>
</evidence>
<comment type="subcellular location">
    <subcellularLocation>
        <location evidence="1">Cell outer membrane</location>
    </subcellularLocation>
</comment>
<keyword evidence="6" id="KW-1185">Reference proteome</keyword>
<dbReference type="InterPro" id="IPR037066">
    <property type="entry name" value="Plug_dom_sf"/>
</dbReference>
<dbReference type="Gene3D" id="2.40.170.20">
    <property type="entry name" value="TonB-dependent receptor, beta-barrel domain"/>
    <property type="match status" value="1"/>
</dbReference>
<accession>A0ABW5MFH4</accession>
<dbReference type="Gene3D" id="2.60.40.1120">
    <property type="entry name" value="Carboxypeptidase-like, regulatory domain"/>
    <property type="match status" value="1"/>
</dbReference>
<evidence type="ECO:0000256" key="1">
    <source>
        <dbReference type="ARBA" id="ARBA00004442"/>
    </source>
</evidence>
<sequence length="814" mass="92009">MKYVINDNFIRGNKYTKIFVLFTILLSFPFFTVKAQEKVKFNGMVKDITNQQPIPYATIRLIKNNEAKTVVFSSYSDTNGQFTINADTGIYLLSITFFGYTSLNNNLKFYHGMPPDINLFLMKPSVNQLEQINITAQKALITQDKDKLIYNVDQDPSAKSENLTDIFRKIPMLSVDGEGNIQLNGQTNYKVLLNGRETAMFALNVKDALRGFPGAVISKIEVITAPSAKYDAEGIGGLINIITKKTILGYNGYLNAYYSNINYQSSSNFSIQSGKFAITGTYFLSGNYNNKSQITSETTPLKPTAYQKRLLDGARIANRFSNNGLLETSYSIDSLQTIVAYANVSGGNNKSKLVQNITTSFAGAATQYDVFDQNIRNNFPSFGIGSDFIKKFIGNPDKELSFRFNGQFSKNDGLNNSLMNTANSDLFMQNESYSKNREYTIQTDFIQPFTKLMKLETGVKFVFRNAKANYLSLRKTDENLPFEPDYFNSDNFAYQQQVYSGYGSLSFTLKKLNFRTGIRLENTSVNGNFFSSNTEVRQNYTTLIPDFSANTKLGKNYTVVLSYTKRLQRPYINTLNPFVNNNDPLNISYGNPDLSAQTIHTLSFQNRLLKGANFITFGLSASYSGNMIVQYTTFNELSGVSTTQYGNIGKNREVSALLTLSTSSKKFGGGINSILRYNKIENTIISTQMEQGFSWQVAMYFNYKVIKSFSISGNGGIDKPAYSLINTFNTFPFYQINFGYKFFNEKLSTTINFNKFFNKWRTNRSFTEDANFKIQSTNTSPYRVTYIGFTYNFGKLKENLSKKRGVNNDDLINN</sequence>
<dbReference type="InterPro" id="IPR036942">
    <property type="entry name" value="Beta-barrel_TonB_sf"/>
</dbReference>
<evidence type="ECO:0000313" key="5">
    <source>
        <dbReference type="EMBL" id="MFD2581960.1"/>
    </source>
</evidence>
<feature type="domain" description="Outer membrane protein beta-barrel" evidence="4">
    <location>
        <begin position="395"/>
        <end position="791"/>
    </location>
</feature>
<organism evidence="5 6">
    <name type="scientific">Pedobacter vanadiisoli</name>
    <dbReference type="NCBI Taxonomy" id="1761975"/>
    <lineage>
        <taxon>Bacteria</taxon>
        <taxon>Pseudomonadati</taxon>
        <taxon>Bacteroidota</taxon>
        <taxon>Sphingobacteriia</taxon>
        <taxon>Sphingobacteriales</taxon>
        <taxon>Sphingobacteriaceae</taxon>
        <taxon>Pedobacter</taxon>
    </lineage>
</organism>
<keyword evidence="2" id="KW-0472">Membrane</keyword>
<dbReference type="EMBL" id="JBHULL010000005">
    <property type="protein sequence ID" value="MFD2581960.1"/>
    <property type="molecule type" value="Genomic_DNA"/>
</dbReference>
<dbReference type="PANTHER" id="PTHR40980:SF4">
    <property type="entry name" value="TONB-DEPENDENT RECEPTOR-LIKE BETA-BARREL DOMAIN-CONTAINING PROTEIN"/>
    <property type="match status" value="1"/>
</dbReference>
<evidence type="ECO:0000256" key="2">
    <source>
        <dbReference type="ARBA" id="ARBA00023136"/>
    </source>
</evidence>
<dbReference type="RefSeq" id="WP_379076103.1">
    <property type="nucleotide sequence ID" value="NZ_JBHULL010000005.1"/>
</dbReference>
<proteinExistence type="predicted"/>
<reference evidence="6" key="1">
    <citation type="journal article" date="2019" name="Int. J. Syst. Evol. Microbiol.">
        <title>The Global Catalogue of Microorganisms (GCM) 10K type strain sequencing project: providing services to taxonomists for standard genome sequencing and annotation.</title>
        <authorList>
            <consortium name="The Broad Institute Genomics Platform"/>
            <consortium name="The Broad Institute Genome Sequencing Center for Infectious Disease"/>
            <person name="Wu L."/>
            <person name="Ma J."/>
        </authorList>
    </citation>
    <scope>NUCLEOTIDE SEQUENCE [LARGE SCALE GENOMIC DNA]</scope>
    <source>
        <strain evidence="6">KCTC 42866</strain>
    </source>
</reference>
<dbReference type="SUPFAM" id="SSF49464">
    <property type="entry name" value="Carboxypeptidase regulatory domain-like"/>
    <property type="match status" value="1"/>
</dbReference>
<evidence type="ECO:0000256" key="3">
    <source>
        <dbReference type="ARBA" id="ARBA00023237"/>
    </source>
</evidence>
<dbReference type="PANTHER" id="PTHR40980">
    <property type="entry name" value="PLUG DOMAIN-CONTAINING PROTEIN"/>
    <property type="match status" value="1"/>
</dbReference>
<dbReference type="Proteomes" id="UP001597461">
    <property type="component" value="Unassembled WGS sequence"/>
</dbReference>
<dbReference type="Pfam" id="PF13715">
    <property type="entry name" value="CarbopepD_reg_2"/>
    <property type="match status" value="1"/>
</dbReference>
<dbReference type="InterPro" id="IPR041700">
    <property type="entry name" value="OMP_b-brl_3"/>
</dbReference>